<reference evidence="6 7" key="1">
    <citation type="submission" date="2023-06" db="EMBL/GenBank/DDBJ databases">
        <title>Actinomycetospora Odt1-22.</title>
        <authorList>
            <person name="Supong K."/>
        </authorList>
    </citation>
    <scope>NUCLEOTIDE SEQUENCE [LARGE SCALE GENOMIC DNA]</scope>
    <source>
        <strain evidence="6 7">Odt1-22</strain>
    </source>
</reference>
<feature type="transmembrane region" description="Helical" evidence="5">
    <location>
        <begin position="310"/>
        <end position="331"/>
    </location>
</feature>
<dbReference type="Proteomes" id="UP001231924">
    <property type="component" value="Unassembled WGS sequence"/>
</dbReference>
<feature type="transmembrane region" description="Helical" evidence="5">
    <location>
        <begin position="42"/>
        <end position="65"/>
    </location>
</feature>
<dbReference type="PANTHER" id="PTHR11662:SF399">
    <property type="entry name" value="FI19708P1-RELATED"/>
    <property type="match status" value="1"/>
</dbReference>
<feature type="transmembrane region" description="Helical" evidence="5">
    <location>
        <begin position="161"/>
        <end position="181"/>
    </location>
</feature>
<dbReference type="Gene3D" id="1.20.1250.20">
    <property type="entry name" value="MFS general substrate transporter like domains"/>
    <property type="match status" value="2"/>
</dbReference>
<organism evidence="6 7">
    <name type="scientific">Actinomycetospora termitidis</name>
    <dbReference type="NCBI Taxonomy" id="3053470"/>
    <lineage>
        <taxon>Bacteria</taxon>
        <taxon>Bacillati</taxon>
        <taxon>Actinomycetota</taxon>
        <taxon>Actinomycetes</taxon>
        <taxon>Pseudonocardiales</taxon>
        <taxon>Pseudonocardiaceae</taxon>
        <taxon>Actinomycetospora</taxon>
    </lineage>
</organism>
<evidence type="ECO:0000256" key="1">
    <source>
        <dbReference type="ARBA" id="ARBA00004141"/>
    </source>
</evidence>
<dbReference type="Pfam" id="PF07690">
    <property type="entry name" value="MFS_1"/>
    <property type="match status" value="1"/>
</dbReference>
<evidence type="ECO:0000313" key="7">
    <source>
        <dbReference type="Proteomes" id="UP001231924"/>
    </source>
</evidence>
<dbReference type="RefSeq" id="WP_286052262.1">
    <property type="nucleotide sequence ID" value="NZ_JASVWF010000002.1"/>
</dbReference>
<proteinExistence type="predicted"/>
<dbReference type="InterPro" id="IPR011701">
    <property type="entry name" value="MFS"/>
</dbReference>
<comment type="caution">
    <text evidence="6">The sequence shown here is derived from an EMBL/GenBank/DDBJ whole genome shotgun (WGS) entry which is preliminary data.</text>
</comment>
<protein>
    <submittedName>
        <fullName evidence="6">MFS transporter</fullName>
    </submittedName>
</protein>
<evidence type="ECO:0000256" key="5">
    <source>
        <dbReference type="SAM" id="Phobius"/>
    </source>
</evidence>
<sequence>MNRRWLVATGVLVITAVAYVDRVNLSVAEPVLAREFDASKAVLGVILSSFTWTYTAFAIPAGLVVDRVRTRVVFPVILGMWAVASFLTAGVRSVGGLVAPRLLLGVSEAPFAPASIRTLNMWLPQRERGLGSSMFISGVALGSAVGPPGLAWLVANHGWQSCFVATGVVSLLIAVVWAVAYRDPHPSEDHSPPPEERPTALPWRALLHSRNLWFLIAGYFCLLYILYTFVSWVPGYLVADRGFTLLGSGVSTSIPWAVAFVAGLLGGRLSDAALRRGRAPLAARKVVLVGGMVVALAIVGAALVDSAVGAIVFLAISTSGIIVANGAVWAATQDVVHDLGMTGSASGFVNFWGNVGGILGPIVTGVLATTTGTFVAPLVVAGALALLGAAAFALLRTRPAAAGVAPPLRTGTT</sequence>
<dbReference type="InterPro" id="IPR050382">
    <property type="entry name" value="MFS_Na/Anion_cotransporter"/>
</dbReference>
<dbReference type="InterPro" id="IPR036259">
    <property type="entry name" value="MFS_trans_sf"/>
</dbReference>
<name>A0ABT7M6G3_9PSEU</name>
<feature type="transmembrane region" description="Helical" evidence="5">
    <location>
        <begin position="351"/>
        <end position="368"/>
    </location>
</feature>
<evidence type="ECO:0000256" key="2">
    <source>
        <dbReference type="ARBA" id="ARBA00022692"/>
    </source>
</evidence>
<keyword evidence="7" id="KW-1185">Reference proteome</keyword>
<evidence type="ECO:0000313" key="6">
    <source>
        <dbReference type="EMBL" id="MDL5156026.1"/>
    </source>
</evidence>
<feature type="transmembrane region" description="Helical" evidence="5">
    <location>
        <begin position="72"/>
        <end position="90"/>
    </location>
</feature>
<comment type="subcellular location">
    <subcellularLocation>
        <location evidence="1">Membrane</location>
        <topology evidence="1">Multi-pass membrane protein</topology>
    </subcellularLocation>
</comment>
<feature type="transmembrane region" description="Helical" evidence="5">
    <location>
        <begin position="286"/>
        <end position="304"/>
    </location>
</feature>
<dbReference type="PANTHER" id="PTHR11662">
    <property type="entry name" value="SOLUTE CARRIER FAMILY 17"/>
    <property type="match status" value="1"/>
</dbReference>
<dbReference type="EMBL" id="JASVWF010000002">
    <property type="protein sequence ID" value="MDL5156026.1"/>
    <property type="molecule type" value="Genomic_DNA"/>
</dbReference>
<keyword evidence="2 5" id="KW-0812">Transmembrane</keyword>
<keyword evidence="3 5" id="KW-1133">Transmembrane helix</keyword>
<gene>
    <name evidence="6" type="ORF">QRT03_08680</name>
</gene>
<dbReference type="CDD" id="cd17319">
    <property type="entry name" value="MFS_ExuT_GudP_like"/>
    <property type="match status" value="1"/>
</dbReference>
<feature type="transmembrane region" description="Helical" evidence="5">
    <location>
        <begin position="245"/>
        <end position="265"/>
    </location>
</feature>
<keyword evidence="4 5" id="KW-0472">Membrane</keyword>
<accession>A0ABT7M6G3</accession>
<evidence type="ECO:0000256" key="4">
    <source>
        <dbReference type="ARBA" id="ARBA00023136"/>
    </source>
</evidence>
<evidence type="ECO:0000256" key="3">
    <source>
        <dbReference type="ARBA" id="ARBA00022989"/>
    </source>
</evidence>
<dbReference type="SUPFAM" id="SSF103473">
    <property type="entry name" value="MFS general substrate transporter"/>
    <property type="match status" value="1"/>
</dbReference>
<feature type="transmembrane region" description="Helical" evidence="5">
    <location>
        <begin position="374"/>
        <end position="395"/>
    </location>
</feature>
<feature type="transmembrane region" description="Helical" evidence="5">
    <location>
        <begin position="212"/>
        <end position="233"/>
    </location>
</feature>